<evidence type="ECO:0000256" key="3">
    <source>
        <dbReference type="SAM" id="SignalP"/>
    </source>
</evidence>
<dbReference type="PROSITE" id="PS51257">
    <property type="entry name" value="PROKAR_LIPOPROTEIN"/>
    <property type="match status" value="1"/>
</dbReference>
<dbReference type="InterPro" id="IPR051909">
    <property type="entry name" value="MFP_Cation_Efflux"/>
</dbReference>
<dbReference type="GO" id="GO:0030313">
    <property type="term" value="C:cell envelope"/>
    <property type="evidence" value="ECO:0007669"/>
    <property type="project" value="TreeGrafter"/>
</dbReference>
<feature type="chain" id="PRO_5020933372" evidence="3">
    <location>
        <begin position="23"/>
        <end position="376"/>
    </location>
</feature>
<dbReference type="Pfam" id="PF25975">
    <property type="entry name" value="CzcB_C"/>
    <property type="match status" value="1"/>
</dbReference>
<dbReference type="AlphaFoldDB" id="A0A4U1C3J6"/>
<evidence type="ECO:0000256" key="2">
    <source>
        <dbReference type="ARBA" id="ARBA00022448"/>
    </source>
</evidence>
<dbReference type="InterPro" id="IPR058649">
    <property type="entry name" value="CzcB_C"/>
</dbReference>
<dbReference type="EMBL" id="SWBP01000003">
    <property type="protein sequence ID" value="TKB97774.1"/>
    <property type="molecule type" value="Genomic_DNA"/>
</dbReference>
<dbReference type="GO" id="GO:0022857">
    <property type="term" value="F:transmembrane transporter activity"/>
    <property type="evidence" value="ECO:0007669"/>
    <property type="project" value="InterPro"/>
</dbReference>
<keyword evidence="2" id="KW-0813">Transport</keyword>
<proteinExistence type="inferred from homology"/>
<dbReference type="Gene3D" id="2.40.30.170">
    <property type="match status" value="1"/>
</dbReference>
<evidence type="ECO:0000256" key="1">
    <source>
        <dbReference type="ARBA" id="ARBA00009477"/>
    </source>
</evidence>
<dbReference type="RefSeq" id="WP_136826349.1">
    <property type="nucleotide sequence ID" value="NZ_SWBP01000003.1"/>
</dbReference>
<dbReference type="SUPFAM" id="SSF111369">
    <property type="entry name" value="HlyD-like secretion proteins"/>
    <property type="match status" value="1"/>
</dbReference>
<reference evidence="5 6" key="1">
    <citation type="submission" date="2019-04" db="EMBL/GenBank/DDBJ databases">
        <title>Pedobacter sp. AR-3-17 sp. nov., isolated from Arctic soil.</title>
        <authorList>
            <person name="Dahal R.H."/>
            <person name="Kim D.-U."/>
        </authorList>
    </citation>
    <scope>NUCLEOTIDE SEQUENCE [LARGE SCALE GENOMIC DNA]</scope>
    <source>
        <strain evidence="5 6">AR-3-17</strain>
    </source>
</reference>
<dbReference type="Gene3D" id="2.40.420.20">
    <property type="match status" value="1"/>
</dbReference>
<dbReference type="Proteomes" id="UP000308181">
    <property type="component" value="Unassembled WGS sequence"/>
</dbReference>
<name>A0A4U1C3J6_9SPHI</name>
<organism evidence="5 6">
    <name type="scientific">Pedobacter cryophilus</name>
    <dbReference type="NCBI Taxonomy" id="2571271"/>
    <lineage>
        <taxon>Bacteria</taxon>
        <taxon>Pseudomonadati</taxon>
        <taxon>Bacteroidota</taxon>
        <taxon>Sphingobacteriia</taxon>
        <taxon>Sphingobacteriales</taxon>
        <taxon>Sphingobacteriaceae</taxon>
        <taxon>Pedobacter</taxon>
    </lineage>
</organism>
<dbReference type="PANTHER" id="PTHR30097">
    <property type="entry name" value="CATION EFFLUX SYSTEM PROTEIN CUSB"/>
    <property type="match status" value="1"/>
</dbReference>
<dbReference type="GO" id="GO:0060003">
    <property type="term" value="P:copper ion export"/>
    <property type="evidence" value="ECO:0007669"/>
    <property type="project" value="TreeGrafter"/>
</dbReference>
<evidence type="ECO:0000313" key="5">
    <source>
        <dbReference type="EMBL" id="TKB97774.1"/>
    </source>
</evidence>
<feature type="domain" description="CzcB-like C-terminal circularly permuted SH3-like" evidence="4">
    <location>
        <begin position="305"/>
        <end position="347"/>
    </location>
</feature>
<gene>
    <name evidence="5" type="ORF">FA046_10455</name>
</gene>
<dbReference type="NCBIfam" id="TIGR01730">
    <property type="entry name" value="RND_mfp"/>
    <property type="match status" value="1"/>
</dbReference>
<keyword evidence="6" id="KW-1185">Reference proteome</keyword>
<feature type="signal peptide" evidence="3">
    <location>
        <begin position="1"/>
        <end position="22"/>
    </location>
</feature>
<dbReference type="InterPro" id="IPR006143">
    <property type="entry name" value="RND_pump_MFP"/>
</dbReference>
<accession>A0A4U1C3J6</accession>
<dbReference type="OrthoDB" id="9814657at2"/>
<dbReference type="GO" id="GO:0015679">
    <property type="term" value="P:plasma membrane copper ion transport"/>
    <property type="evidence" value="ECO:0007669"/>
    <property type="project" value="TreeGrafter"/>
</dbReference>
<dbReference type="PANTHER" id="PTHR30097:SF4">
    <property type="entry name" value="SLR6042 PROTEIN"/>
    <property type="match status" value="1"/>
</dbReference>
<dbReference type="GO" id="GO:0016020">
    <property type="term" value="C:membrane"/>
    <property type="evidence" value="ECO:0007669"/>
    <property type="project" value="InterPro"/>
</dbReference>
<dbReference type="Gene3D" id="1.10.287.470">
    <property type="entry name" value="Helix hairpin bin"/>
    <property type="match status" value="1"/>
</dbReference>
<evidence type="ECO:0000313" key="6">
    <source>
        <dbReference type="Proteomes" id="UP000308181"/>
    </source>
</evidence>
<comment type="similarity">
    <text evidence="1">Belongs to the membrane fusion protein (MFP) (TC 8.A.1) family.</text>
</comment>
<keyword evidence="3" id="KW-0732">Signal</keyword>
<comment type="caution">
    <text evidence="5">The sequence shown here is derived from an EMBL/GenBank/DDBJ whole genome shotgun (WGS) entry which is preliminary data.</text>
</comment>
<evidence type="ECO:0000259" key="4">
    <source>
        <dbReference type="Pfam" id="PF25975"/>
    </source>
</evidence>
<protein>
    <submittedName>
        <fullName evidence="5">Efflux RND transporter periplasmic adaptor subunit</fullName>
    </submittedName>
</protein>
<sequence length="376" mass="42411">MKLTIYLIFISILFAGCSQTQPAEEVENKLANNLVSLSAIQMKNADISVAKMELKSISSILKVNGKIDVPPQNVVSISIPLGGYLKSTKLLPGMHLNKGEVIAVIEDQQYIQLQQDYLTAKVKIIYLEKEYQRQKELNESQASSNKVYQQVEADYRSQKVLITALSQKLALVGINPKSISENNITRSINVYSPINGYVSMVNVNIGKYVSPTDILFELINPKDIHLALTIFEKDIEKLFIGQQLEAYTNYQPENKHQCEIILIGRDLSNNGTTEVHCHFENFDKKLIPGTYMNAEIKVKNKQAMTLPADAIVRFEGKQYVFVKKNKSEFEMVEVKLGDSENGFTEIINQKNNLEAEDFVVKGAYSLLMLMKNTAEE</sequence>